<sequence>MTALKGLILSGGKGTRLRPITHTSAKQLVPVANKPVLFYGIEAMAAAGIEQVGIIIAPETGDEIRAAAGDGSRFGVEITYIVQDEPAGLAHAVLTAEPFLGRDPFVMYLGDNLLQGGIKELVAQFESANPEALILLTPVPDPEHYGVAELDGDRVVALAEKPPEPKTNLALVGVYLFSPVIHDAARAIEPSARGELEITDAIQHLVDKGARVEPHIVEGWWKDTGRLDDMLEANRLILDNLQTRVEGELIESTVEGRVVIEKGAVLERSAVRGPAIIGAGTRLIDCYVGPYSAIAEDCVVEAAEIEHSILLAGSKVRHLEGRMESSLLGRNVTISRDEGRQPRAYRFMVGDNSEIGIL</sequence>
<dbReference type="KEGG" id="sbae:DSM104329_05474"/>
<dbReference type="InterPro" id="IPR029044">
    <property type="entry name" value="Nucleotide-diphossugar_trans"/>
</dbReference>
<dbReference type="CDD" id="cd04189">
    <property type="entry name" value="G1P_TT_long"/>
    <property type="match status" value="1"/>
</dbReference>
<evidence type="ECO:0000259" key="1">
    <source>
        <dbReference type="Pfam" id="PF00483"/>
    </source>
</evidence>
<dbReference type="InterPro" id="IPR005835">
    <property type="entry name" value="NTP_transferase_dom"/>
</dbReference>
<reference evidence="2" key="1">
    <citation type="journal article" date="2022" name="Int. J. Syst. Evol. Microbiol.">
        <title>Pseudomonas aegrilactucae sp. nov. and Pseudomonas morbosilactucae sp. nov., pathogens causing bacterial rot of lettuce in Japan.</title>
        <authorList>
            <person name="Sawada H."/>
            <person name="Fujikawa T."/>
            <person name="Satou M."/>
        </authorList>
    </citation>
    <scope>NUCLEOTIDE SEQUENCE</scope>
    <source>
        <strain evidence="2">0166_1</strain>
    </source>
</reference>
<feature type="domain" description="Nucleotidyl transferase" evidence="1">
    <location>
        <begin position="5"/>
        <end position="239"/>
    </location>
</feature>
<dbReference type="EMBL" id="CP087164">
    <property type="protein sequence ID" value="UGS39042.1"/>
    <property type="molecule type" value="Genomic_DNA"/>
</dbReference>
<keyword evidence="3" id="KW-1185">Reference proteome</keyword>
<dbReference type="SUPFAM" id="SSF53448">
    <property type="entry name" value="Nucleotide-diphospho-sugar transferases"/>
    <property type="match status" value="1"/>
</dbReference>
<dbReference type="PANTHER" id="PTHR42883:SF2">
    <property type="entry name" value="THYMIDYLYLTRANSFERASE"/>
    <property type="match status" value="1"/>
</dbReference>
<name>A0A9E7C6Y8_9ACTN</name>
<dbReference type="RefSeq" id="WP_259313051.1">
    <property type="nucleotide sequence ID" value="NZ_CP087164.1"/>
</dbReference>
<protein>
    <submittedName>
        <fullName evidence="2">UTP--glucose-1-phosphate uridylyltransferase</fullName>
        <ecNumber evidence="2">2.7.7.9</ecNumber>
    </submittedName>
</protein>
<dbReference type="PANTHER" id="PTHR42883">
    <property type="entry name" value="GLUCOSE-1-PHOSPHATE THYMIDYLTRANSFERASE"/>
    <property type="match status" value="1"/>
</dbReference>
<dbReference type="AlphaFoldDB" id="A0A9E7C6Y8"/>
<dbReference type="Proteomes" id="UP001162834">
    <property type="component" value="Chromosome"/>
</dbReference>
<dbReference type="InterPro" id="IPR005908">
    <property type="entry name" value="G1P_thy_trans_l"/>
</dbReference>
<dbReference type="Gene3D" id="2.160.10.10">
    <property type="entry name" value="Hexapeptide repeat proteins"/>
    <property type="match status" value="1"/>
</dbReference>
<accession>A0A9E7C6Y8</accession>
<keyword evidence="2" id="KW-0808">Transferase</keyword>
<evidence type="ECO:0000313" key="2">
    <source>
        <dbReference type="EMBL" id="UGS39042.1"/>
    </source>
</evidence>
<gene>
    <name evidence="2" type="primary">cugP_3</name>
    <name evidence="2" type="ORF">DSM104329_05474</name>
</gene>
<dbReference type="Gene3D" id="3.90.550.10">
    <property type="entry name" value="Spore Coat Polysaccharide Biosynthesis Protein SpsA, Chain A"/>
    <property type="match status" value="1"/>
</dbReference>
<organism evidence="2 3">
    <name type="scientific">Capillimicrobium parvum</name>
    <dbReference type="NCBI Taxonomy" id="2884022"/>
    <lineage>
        <taxon>Bacteria</taxon>
        <taxon>Bacillati</taxon>
        <taxon>Actinomycetota</taxon>
        <taxon>Thermoleophilia</taxon>
        <taxon>Solirubrobacterales</taxon>
        <taxon>Capillimicrobiaceae</taxon>
        <taxon>Capillimicrobium</taxon>
    </lineage>
</organism>
<dbReference type="NCBIfam" id="TIGR01208">
    <property type="entry name" value="rmlA_long"/>
    <property type="match status" value="1"/>
</dbReference>
<dbReference type="GO" id="GO:0003983">
    <property type="term" value="F:UTP:glucose-1-phosphate uridylyltransferase activity"/>
    <property type="evidence" value="ECO:0007669"/>
    <property type="project" value="UniProtKB-EC"/>
</dbReference>
<dbReference type="EC" id="2.7.7.9" evidence="2"/>
<proteinExistence type="predicted"/>
<evidence type="ECO:0000313" key="3">
    <source>
        <dbReference type="Proteomes" id="UP001162834"/>
    </source>
</evidence>
<keyword evidence="2" id="KW-0548">Nucleotidyltransferase</keyword>
<dbReference type="Pfam" id="PF00483">
    <property type="entry name" value="NTP_transferase"/>
    <property type="match status" value="1"/>
</dbReference>